<protein>
    <submittedName>
        <fullName evidence="3">Multifunctional acyl-CoA thioesterase I and protease I and lysophospholipase L1</fullName>
        <ecNumber evidence="3">3.1.1.5</ecNumber>
        <ecNumber evidence="3">3.1.2.-</ecNumber>
    </submittedName>
</protein>
<proteinExistence type="predicted"/>
<dbReference type="PROSITE" id="PS01098">
    <property type="entry name" value="LIPASE_GDSL_SER"/>
    <property type="match status" value="1"/>
</dbReference>
<dbReference type="GO" id="GO:0006629">
    <property type="term" value="P:lipid metabolic process"/>
    <property type="evidence" value="ECO:0007669"/>
    <property type="project" value="InterPro"/>
</dbReference>
<keyword evidence="3" id="KW-0378">Hydrolase</keyword>
<sequence length="213" mass="23356">MGFGLLNPIITFSRFVLFLCLVNTASANVETKDFTILVLGDSLSAGYGLPKGDAFPEQLSNKINNNQNNINIINAGVSGDTTQGGLARLGWALSDNPDMVIVELGANDGLRGLEPSLMEKNLDAIITELKKREIKVLLTGMYAPPNYGEDYLKEYNSVFPRLAKRHNITLYPFFLEGVAGEPTLNQPDGIHPTKEGIAIMVDRILPYVKEVMK</sequence>
<dbReference type="Pfam" id="PF13472">
    <property type="entry name" value="Lipase_GDSL_2"/>
    <property type="match status" value="1"/>
</dbReference>
<reference evidence="3 4" key="1">
    <citation type="submission" date="2016-07" db="EMBL/GenBank/DDBJ databases">
        <authorList>
            <person name="Lefevre C.T."/>
        </authorList>
    </citation>
    <scope>NUCLEOTIDE SEQUENCE [LARGE SCALE GENOMIC DNA]</scope>
    <source>
        <strain evidence="3">PR1</strain>
    </source>
</reference>
<evidence type="ECO:0000259" key="2">
    <source>
        <dbReference type="Pfam" id="PF13472"/>
    </source>
</evidence>
<dbReference type="EC" id="3.1.2.-" evidence="3"/>
<dbReference type="InterPro" id="IPR051532">
    <property type="entry name" value="Ester_Hydrolysis_Enzymes"/>
</dbReference>
<evidence type="ECO:0000313" key="4">
    <source>
        <dbReference type="Proteomes" id="UP000231658"/>
    </source>
</evidence>
<dbReference type="SUPFAM" id="SSF52266">
    <property type="entry name" value="SGNH hydrolase"/>
    <property type="match status" value="1"/>
</dbReference>
<keyword evidence="1" id="KW-0732">Signal</keyword>
<dbReference type="PANTHER" id="PTHR30383">
    <property type="entry name" value="THIOESTERASE 1/PROTEASE 1/LYSOPHOSPHOLIPASE L1"/>
    <property type="match status" value="1"/>
</dbReference>
<evidence type="ECO:0000256" key="1">
    <source>
        <dbReference type="SAM" id="SignalP"/>
    </source>
</evidence>
<keyword evidence="4" id="KW-1185">Reference proteome</keyword>
<dbReference type="GO" id="GO:0008233">
    <property type="term" value="F:peptidase activity"/>
    <property type="evidence" value="ECO:0007669"/>
    <property type="project" value="UniProtKB-KW"/>
</dbReference>
<organism evidence="3 4">
    <name type="scientific">Candidatus Terasakiella magnetica</name>
    <dbReference type="NCBI Taxonomy" id="1867952"/>
    <lineage>
        <taxon>Bacteria</taxon>
        <taxon>Pseudomonadati</taxon>
        <taxon>Pseudomonadota</taxon>
        <taxon>Alphaproteobacteria</taxon>
        <taxon>Rhodospirillales</taxon>
        <taxon>Terasakiellaceae</taxon>
        <taxon>Terasakiella</taxon>
    </lineage>
</organism>
<dbReference type="RefSeq" id="WP_069186844.1">
    <property type="nucleotide sequence ID" value="NZ_FLYE01000012.1"/>
</dbReference>
<dbReference type="Proteomes" id="UP000231658">
    <property type="component" value="Unassembled WGS sequence"/>
</dbReference>
<dbReference type="InterPro" id="IPR036514">
    <property type="entry name" value="SGNH_hydro_sf"/>
</dbReference>
<keyword evidence="3" id="KW-0645">Protease</keyword>
<dbReference type="InterPro" id="IPR013830">
    <property type="entry name" value="SGNH_hydro"/>
</dbReference>
<dbReference type="EC" id="3.1.1.5" evidence="3"/>
<feature type="signal peptide" evidence="1">
    <location>
        <begin position="1"/>
        <end position="27"/>
    </location>
</feature>
<name>A0A1C3RFY0_9PROT</name>
<dbReference type="GO" id="GO:0006508">
    <property type="term" value="P:proteolysis"/>
    <property type="evidence" value="ECO:0007669"/>
    <property type="project" value="UniProtKB-KW"/>
</dbReference>
<evidence type="ECO:0000313" key="3">
    <source>
        <dbReference type="EMBL" id="SCA56161.1"/>
    </source>
</evidence>
<feature type="domain" description="SGNH hydrolase-type esterase" evidence="2">
    <location>
        <begin position="38"/>
        <end position="196"/>
    </location>
</feature>
<dbReference type="STRING" id="1867952.MTBPR1_20009"/>
<gene>
    <name evidence="3" type="primary">tesA</name>
    <name evidence="3" type="ORF">MTBPR1_20009</name>
</gene>
<dbReference type="PANTHER" id="PTHR30383:SF24">
    <property type="entry name" value="THIOESTERASE 1_PROTEASE 1_LYSOPHOSPHOLIPASE L1"/>
    <property type="match status" value="1"/>
</dbReference>
<dbReference type="CDD" id="cd01822">
    <property type="entry name" value="Lysophospholipase_L1_like"/>
    <property type="match status" value="1"/>
</dbReference>
<dbReference type="Gene3D" id="3.40.50.1110">
    <property type="entry name" value="SGNH hydrolase"/>
    <property type="match status" value="1"/>
</dbReference>
<dbReference type="InterPro" id="IPR008265">
    <property type="entry name" value="Lipase_GDSL_AS"/>
</dbReference>
<dbReference type="EMBL" id="FLYE01000012">
    <property type="protein sequence ID" value="SCA56161.1"/>
    <property type="molecule type" value="Genomic_DNA"/>
</dbReference>
<accession>A0A1C3RFY0</accession>
<feature type="chain" id="PRO_5008680722" evidence="1">
    <location>
        <begin position="28"/>
        <end position="213"/>
    </location>
</feature>
<dbReference type="GO" id="GO:0004622">
    <property type="term" value="F:phosphatidylcholine lysophospholipase activity"/>
    <property type="evidence" value="ECO:0007669"/>
    <property type="project" value="UniProtKB-EC"/>
</dbReference>
<dbReference type="OrthoDB" id="9786188at2"/>
<dbReference type="AlphaFoldDB" id="A0A1C3RFY0"/>